<dbReference type="OrthoDB" id="4956084at2"/>
<sequence length="114" mass="13238">MTPSSKVFLVSGVTDMRKSIDGLSLIVADQLEMDPFSEAWFIFCNRGRDKLKILFWDTNGFWLYYRRLEKGTFKWPRPNHLSVITISKPQLHWLLSGLSLENSKAHRPLNGLEV</sequence>
<dbReference type="Proteomes" id="UP000073601">
    <property type="component" value="Unassembled WGS sequence"/>
</dbReference>
<dbReference type="Pfam" id="PF05717">
    <property type="entry name" value="TnpB_IS66"/>
    <property type="match status" value="1"/>
</dbReference>
<keyword evidence="2" id="KW-1185">Reference proteome</keyword>
<name>A0A128FJ43_9GAMM</name>
<proteinExistence type="predicted"/>
<dbReference type="InterPro" id="IPR008878">
    <property type="entry name" value="Transposase_IS66_Orf2"/>
</dbReference>
<dbReference type="RefSeq" id="WP_062714995.1">
    <property type="nucleotide sequence ID" value="NZ_CAWRCI010000085.1"/>
</dbReference>
<dbReference type="PANTHER" id="PTHR36455:SF1">
    <property type="entry name" value="BLR8292 PROTEIN"/>
    <property type="match status" value="1"/>
</dbReference>
<evidence type="ECO:0000313" key="2">
    <source>
        <dbReference type="Proteomes" id="UP000073601"/>
    </source>
</evidence>
<accession>A0A128FJ43</accession>
<protein>
    <submittedName>
        <fullName evidence="1">IS66 Orf2 like protein</fullName>
    </submittedName>
</protein>
<dbReference type="EMBL" id="FIZY01000085">
    <property type="protein sequence ID" value="CZF86812.1"/>
    <property type="molecule type" value="Genomic_DNA"/>
</dbReference>
<dbReference type="NCBIfam" id="NF033819">
    <property type="entry name" value="IS66_TnpB"/>
    <property type="match status" value="1"/>
</dbReference>
<organism evidence="1 2">
    <name type="scientific">Grimontia marina</name>
    <dbReference type="NCBI Taxonomy" id="646534"/>
    <lineage>
        <taxon>Bacteria</taxon>
        <taxon>Pseudomonadati</taxon>
        <taxon>Pseudomonadota</taxon>
        <taxon>Gammaproteobacteria</taxon>
        <taxon>Vibrionales</taxon>
        <taxon>Vibrionaceae</taxon>
        <taxon>Grimontia</taxon>
    </lineage>
</organism>
<gene>
    <name evidence="1" type="ORF">GMA8713_04851</name>
</gene>
<dbReference type="PANTHER" id="PTHR36455">
    <property type="match status" value="1"/>
</dbReference>
<dbReference type="AlphaFoldDB" id="A0A128FJ43"/>
<evidence type="ECO:0000313" key="1">
    <source>
        <dbReference type="EMBL" id="CZF86812.1"/>
    </source>
</evidence>
<reference evidence="2" key="1">
    <citation type="submission" date="2016-02" db="EMBL/GenBank/DDBJ databases">
        <authorList>
            <person name="Rodrigo-Torres Lidia"/>
            <person name="Arahal R.David."/>
        </authorList>
    </citation>
    <scope>NUCLEOTIDE SEQUENCE [LARGE SCALE GENOMIC DNA]</scope>
    <source>
        <strain evidence="2">CECT 8713</strain>
    </source>
</reference>